<keyword evidence="7" id="KW-0472">Membrane</keyword>
<dbReference type="GO" id="GO:0008146">
    <property type="term" value="F:sulfotransferase activity"/>
    <property type="evidence" value="ECO:0007669"/>
    <property type="project" value="InterPro"/>
</dbReference>
<keyword evidence="9" id="KW-0119">Carbohydrate metabolism</keyword>
<comment type="caution">
    <text evidence="10">The sequence shown here is derived from an EMBL/GenBank/DDBJ whole genome shotgun (WGS) entry which is preliminary data.</text>
</comment>
<evidence type="ECO:0000256" key="7">
    <source>
        <dbReference type="ARBA" id="ARBA00023136"/>
    </source>
</evidence>
<keyword evidence="8 9" id="KW-0325">Glycoprotein</keyword>
<evidence type="ECO:0000256" key="1">
    <source>
        <dbReference type="ARBA" id="ARBA00004323"/>
    </source>
</evidence>
<dbReference type="EMBL" id="VSRR010001069">
    <property type="protein sequence ID" value="MPC22272.1"/>
    <property type="molecule type" value="Genomic_DNA"/>
</dbReference>
<organism evidence="10 11">
    <name type="scientific">Portunus trituberculatus</name>
    <name type="common">Swimming crab</name>
    <name type="synonym">Neptunus trituberculatus</name>
    <dbReference type="NCBI Taxonomy" id="210409"/>
    <lineage>
        <taxon>Eukaryota</taxon>
        <taxon>Metazoa</taxon>
        <taxon>Ecdysozoa</taxon>
        <taxon>Arthropoda</taxon>
        <taxon>Crustacea</taxon>
        <taxon>Multicrustacea</taxon>
        <taxon>Malacostraca</taxon>
        <taxon>Eumalacostraca</taxon>
        <taxon>Eucarida</taxon>
        <taxon>Decapoda</taxon>
        <taxon>Pleocyemata</taxon>
        <taxon>Brachyura</taxon>
        <taxon>Eubrachyura</taxon>
        <taxon>Portunoidea</taxon>
        <taxon>Portunidae</taxon>
        <taxon>Portuninae</taxon>
        <taxon>Portunus</taxon>
    </lineage>
</organism>
<keyword evidence="9" id="KW-0735">Signal-anchor</keyword>
<gene>
    <name evidence="10" type="ORF">E2C01_015283</name>
</gene>
<evidence type="ECO:0000256" key="5">
    <source>
        <dbReference type="ARBA" id="ARBA00022989"/>
    </source>
</evidence>
<name>A0A5B7DKY5_PORTR</name>
<evidence type="ECO:0000256" key="8">
    <source>
        <dbReference type="ARBA" id="ARBA00023180"/>
    </source>
</evidence>
<dbReference type="PANTHER" id="PTHR12137:SF54">
    <property type="entry name" value="CARBOHYDRATE SULFOTRANSFERASE"/>
    <property type="match status" value="1"/>
</dbReference>
<dbReference type="InterPro" id="IPR005331">
    <property type="entry name" value="Sulfotransferase"/>
</dbReference>
<evidence type="ECO:0000256" key="4">
    <source>
        <dbReference type="ARBA" id="ARBA00022692"/>
    </source>
</evidence>
<dbReference type="PANTHER" id="PTHR12137">
    <property type="entry name" value="CARBOHYDRATE SULFOTRANSFERASE"/>
    <property type="match status" value="1"/>
</dbReference>
<dbReference type="InterPro" id="IPR018011">
    <property type="entry name" value="Carb_sulfotrans_8-10"/>
</dbReference>
<sequence>MFHINGTLRVVPTFHEFVSYLVSRPPQEYDPHWRPVSLQCGLCHINYTAVVLTETYNEDLHYIMSGASQVHNFTATQLTTERSFLSFDGIRSTP</sequence>
<keyword evidence="4" id="KW-0812">Transmembrane</keyword>
<evidence type="ECO:0000256" key="2">
    <source>
        <dbReference type="ARBA" id="ARBA00006339"/>
    </source>
</evidence>
<keyword evidence="6 9" id="KW-0333">Golgi apparatus</keyword>
<dbReference type="GO" id="GO:0016051">
    <property type="term" value="P:carbohydrate biosynthetic process"/>
    <property type="evidence" value="ECO:0007669"/>
    <property type="project" value="InterPro"/>
</dbReference>
<dbReference type="Proteomes" id="UP000324222">
    <property type="component" value="Unassembled WGS sequence"/>
</dbReference>
<dbReference type="GO" id="GO:0000139">
    <property type="term" value="C:Golgi membrane"/>
    <property type="evidence" value="ECO:0007669"/>
    <property type="project" value="UniProtKB-SubCell"/>
</dbReference>
<dbReference type="OrthoDB" id="2019940at2759"/>
<evidence type="ECO:0000256" key="3">
    <source>
        <dbReference type="ARBA" id="ARBA00022679"/>
    </source>
</evidence>
<comment type="subcellular location">
    <subcellularLocation>
        <location evidence="1 9">Golgi apparatus membrane</location>
        <topology evidence="1 9">Single-pass type II membrane protein</topology>
    </subcellularLocation>
</comment>
<dbReference type="AlphaFoldDB" id="A0A5B7DKY5"/>
<protein>
    <recommendedName>
        <fullName evidence="9">Carbohydrate sulfotransferase</fullName>
        <ecNumber evidence="9">2.8.2.-</ecNumber>
    </recommendedName>
</protein>
<keyword evidence="11" id="KW-1185">Reference proteome</keyword>
<dbReference type="EC" id="2.8.2.-" evidence="9"/>
<evidence type="ECO:0000256" key="9">
    <source>
        <dbReference type="RuleBase" id="RU364020"/>
    </source>
</evidence>
<evidence type="ECO:0000313" key="11">
    <source>
        <dbReference type="Proteomes" id="UP000324222"/>
    </source>
</evidence>
<keyword evidence="5" id="KW-1133">Transmembrane helix</keyword>
<evidence type="ECO:0000256" key="6">
    <source>
        <dbReference type="ARBA" id="ARBA00023034"/>
    </source>
</evidence>
<dbReference type="Pfam" id="PF03567">
    <property type="entry name" value="Sulfotransfer_2"/>
    <property type="match status" value="1"/>
</dbReference>
<proteinExistence type="inferred from homology"/>
<evidence type="ECO:0000313" key="10">
    <source>
        <dbReference type="EMBL" id="MPC22272.1"/>
    </source>
</evidence>
<comment type="similarity">
    <text evidence="2 9">Belongs to the sulfotransferase 2 family.</text>
</comment>
<keyword evidence="3 9" id="KW-0808">Transferase</keyword>
<reference evidence="10 11" key="1">
    <citation type="submission" date="2019-05" db="EMBL/GenBank/DDBJ databases">
        <title>Another draft genome of Portunus trituberculatus and its Hox gene families provides insights of decapod evolution.</title>
        <authorList>
            <person name="Jeong J.-H."/>
            <person name="Song I."/>
            <person name="Kim S."/>
            <person name="Choi T."/>
            <person name="Kim D."/>
            <person name="Ryu S."/>
            <person name="Kim W."/>
        </authorList>
    </citation>
    <scope>NUCLEOTIDE SEQUENCE [LARGE SCALE GENOMIC DNA]</scope>
    <source>
        <tissue evidence="10">Muscle</tissue>
    </source>
</reference>
<accession>A0A5B7DKY5</accession>